<keyword evidence="3 8" id="KW-0479">Metal-binding</keyword>
<evidence type="ECO:0000256" key="6">
    <source>
        <dbReference type="ARBA" id="ARBA00022842"/>
    </source>
</evidence>
<dbReference type="GO" id="GO:0044208">
    <property type="term" value="P:'de novo' AMP biosynthetic process"/>
    <property type="evidence" value="ECO:0007669"/>
    <property type="project" value="UniProtKB-UniRule"/>
</dbReference>
<keyword evidence="8" id="KW-0963">Cytoplasm</keyword>
<dbReference type="InterPro" id="IPR018220">
    <property type="entry name" value="Adenylosuccin_syn_GTP-bd"/>
</dbReference>
<feature type="active site" evidence="9">
    <location>
        <position position="146"/>
    </location>
</feature>
<dbReference type="GO" id="GO:0005525">
    <property type="term" value="F:GTP binding"/>
    <property type="evidence" value="ECO:0007669"/>
    <property type="project" value="UniProtKB-UniRule"/>
</dbReference>
<protein>
    <recommendedName>
        <fullName evidence="8 10">Adenylosuccinate synthetase</fullName>
        <shortName evidence="8">AMPSase</shortName>
        <shortName evidence="8">AdSS</shortName>
        <ecNumber evidence="8 10">6.3.4.4</ecNumber>
    </recommendedName>
    <alternativeName>
        <fullName evidence="8">IMP--aspartate ligase</fullName>
    </alternativeName>
</protein>
<dbReference type="Gene3D" id="3.40.440.10">
    <property type="entry name" value="Adenylosuccinate Synthetase, subunit A, domain 1"/>
    <property type="match status" value="1"/>
</dbReference>
<evidence type="ECO:0000313" key="11">
    <source>
        <dbReference type="EMBL" id="TWT83959.1"/>
    </source>
</evidence>
<feature type="binding site" evidence="8">
    <location>
        <begin position="45"/>
        <end position="47"/>
    </location>
    <ligand>
        <name>GTP</name>
        <dbReference type="ChEBI" id="CHEBI:37565"/>
    </ligand>
</feature>
<comment type="pathway">
    <text evidence="8 10">Purine metabolism; AMP biosynthesis via de novo pathway; AMP from IMP: step 1/2.</text>
</comment>
<evidence type="ECO:0000256" key="8">
    <source>
        <dbReference type="HAMAP-Rule" id="MF_00011"/>
    </source>
</evidence>
<name>A0A5C5Z9A8_9BACT</name>
<feature type="active site" description="Proton acceptor" evidence="8">
    <location>
        <position position="18"/>
    </location>
</feature>
<dbReference type="GO" id="GO:0000287">
    <property type="term" value="F:magnesium ion binding"/>
    <property type="evidence" value="ECO:0007669"/>
    <property type="project" value="UniProtKB-UniRule"/>
</dbReference>
<dbReference type="Gene3D" id="3.90.170.10">
    <property type="entry name" value="Adenylosuccinate Synthetase, subunit A, domain 3"/>
    <property type="match status" value="1"/>
</dbReference>
<dbReference type="GO" id="GO:0005737">
    <property type="term" value="C:cytoplasm"/>
    <property type="evidence" value="ECO:0007669"/>
    <property type="project" value="UniProtKB-SubCell"/>
</dbReference>
<feature type="binding site" evidence="8">
    <location>
        <position position="45"/>
    </location>
    <ligand>
        <name>Mg(2+)</name>
        <dbReference type="ChEBI" id="CHEBI:18420"/>
    </ligand>
</feature>
<evidence type="ECO:0000256" key="10">
    <source>
        <dbReference type="RuleBase" id="RU000520"/>
    </source>
</evidence>
<dbReference type="PROSITE" id="PS00513">
    <property type="entry name" value="ADENYLOSUCCIN_SYN_2"/>
    <property type="match status" value="1"/>
</dbReference>
<comment type="catalytic activity">
    <reaction evidence="8 10">
        <text>IMP + L-aspartate + GTP = N(6)-(1,2-dicarboxyethyl)-AMP + GDP + phosphate + 2 H(+)</text>
        <dbReference type="Rhea" id="RHEA:15753"/>
        <dbReference type="ChEBI" id="CHEBI:15378"/>
        <dbReference type="ChEBI" id="CHEBI:29991"/>
        <dbReference type="ChEBI" id="CHEBI:37565"/>
        <dbReference type="ChEBI" id="CHEBI:43474"/>
        <dbReference type="ChEBI" id="CHEBI:57567"/>
        <dbReference type="ChEBI" id="CHEBI:58053"/>
        <dbReference type="ChEBI" id="CHEBI:58189"/>
        <dbReference type="EC" id="6.3.4.4"/>
    </reaction>
</comment>
<dbReference type="InterPro" id="IPR033128">
    <property type="entry name" value="Adenylosuccin_syn_Lys_AS"/>
</dbReference>
<dbReference type="NCBIfam" id="NF002223">
    <property type="entry name" value="PRK01117.1"/>
    <property type="match status" value="1"/>
</dbReference>
<comment type="caution">
    <text evidence="11">The sequence shown here is derived from an EMBL/GenBank/DDBJ whole genome shotgun (WGS) entry which is preliminary data.</text>
</comment>
<feature type="binding site" description="in other chain" evidence="8">
    <location>
        <position position="135"/>
    </location>
    <ligand>
        <name>IMP</name>
        <dbReference type="ChEBI" id="CHEBI:58053"/>
        <note>ligand shared between dimeric partners</note>
    </ligand>
</feature>
<proteinExistence type="inferred from homology"/>
<evidence type="ECO:0000256" key="3">
    <source>
        <dbReference type="ARBA" id="ARBA00022723"/>
    </source>
</evidence>
<dbReference type="Proteomes" id="UP000315010">
    <property type="component" value="Unassembled WGS sequence"/>
</dbReference>
<comment type="subcellular location">
    <subcellularLocation>
        <location evidence="8">Cytoplasm</location>
    </subcellularLocation>
</comment>
<evidence type="ECO:0000256" key="5">
    <source>
        <dbReference type="ARBA" id="ARBA00022755"/>
    </source>
</evidence>
<keyword evidence="12" id="KW-1185">Reference proteome</keyword>
<dbReference type="PANTHER" id="PTHR11846:SF0">
    <property type="entry name" value="ADENYLOSUCCINATE SYNTHETASE"/>
    <property type="match status" value="1"/>
</dbReference>
<dbReference type="InterPro" id="IPR042110">
    <property type="entry name" value="Adenylosuccinate_synth_dom2"/>
</dbReference>
<comment type="similarity">
    <text evidence="8 10">Belongs to the adenylosuccinate synthetase family.</text>
</comment>
<dbReference type="FunFam" id="3.90.170.10:FF:000001">
    <property type="entry name" value="Adenylosuccinate synthetase"/>
    <property type="match status" value="1"/>
</dbReference>
<evidence type="ECO:0000256" key="7">
    <source>
        <dbReference type="ARBA" id="ARBA00023134"/>
    </source>
</evidence>
<feature type="binding site" description="in other chain" evidence="8">
    <location>
        <begin position="43"/>
        <end position="46"/>
    </location>
    <ligand>
        <name>IMP</name>
        <dbReference type="ChEBI" id="CHEBI:58053"/>
        <note>ligand shared between dimeric partners</note>
    </ligand>
</feature>
<comment type="function">
    <text evidence="8">Plays an important role in the de novo pathway of purine nucleotide biosynthesis. Catalyzes the first committed step in the biosynthesis of AMP from IMP.</text>
</comment>
<dbReference type="InterPro" id="IPR001114">
    <property type="entry name" value="Adenylosuccinate_synthetase"/>
</dbReference>
<feature type="binding site" description="in other chain" evidence="8">
    <location>
        <position position="249"/>
    </location>
    <ligand>
        <name>IMP</name>
        <dbReference type="ChEBI" id="CHEBI:58053"/>
        <note>ligand shared between dimeric partners</note>
    </ligand>
</feature>
<keyword evidence="4 8" id="KW-0547">Nucleotide-binding</keyword>
<feature type="binding site" evidence="8">
    <location>
        <position position="149"/>
    </location>
    <ligand>
        <name>IMP</name>
        <dbReference type="ChEBI" id="CHEBI:58053"/>
        <note>ligand shared between dimeric partners</note>
    </ligand>
</feature>
<feature type="binding site" evidence="8">
    <location>
        <begin position="341"/>
        <end position="343"/>
    </location>
    <ligand>
        <name>GTP</name>
        <dbReference type="ChEBI" id="CHEBI:37565"/>
    </ligand>
</feature>
<dbReference type="Pfam" id="PF00709">
    <property type="entry name" value="Adenylsucc_synt"/>
    <property type="match status" value="1"/>
</dbReference>
<feature type="binding site" evidence="8">
    <location>
        <position position="315"/>
    </location>
    <ligand>
        <name>GTP</name>
        <dbReference type="ChEBI" id="CHEBI:37565"/>
    </ligand>
</feature>
<feature type="binding site" evidence="8">
    <location>
        <begin position="17"/>
        <end position="23"/>
    </location>
    <ligand>
        <name>GTP</name>
        <dbReference type="ChEBI" id="CHEBI:37565"/>
    </ligand>
</feature>
<dbReference type="InterPro" id="IPR027417">
    <property type="entry name" value="P-loop_NTPase"/>
</dbReference>
<feature type="active site" description="Proton donor" evidence="8">
    <location>
        <position position="46"/>
    </location>
</feature>
<keyword evidence="6 8" id="KW-0460">Magnesium</keyword>
<dbReference type="EMBL" id="SJPJ01000001">
    <property type="protein sequence ID" value="TWT83959.1"/>
    <property type="molecule type" value="Genomic_DNA"/>
</dbReference>
<comment type="subunit">
    <text evidence="1 8">Homodimer.</text>
</comment>
<sequence>MGVCLVSGTCVIGLQWGDEAKGKLVDLLAPQFDLVVRYQGGANAGHTVVAGDETYKLHHIPSGILHPRVQNLITPGVVLNPATMLDEIDALAPRGVKCEENLLISERAHLVMPWHMAEDRQINATEVRGESIGTTNRGIGPCYRDKVGRTHAIRMTDLVQAHRDDRIRTVALQKMELLKNLGASEEELQRIAPEVVIPMVAAWAERLSGMIGDTTDLLLDAAEQNKRILFEGAQGALLDIDHGTYPFVTSSNSSGVGVCAGAGVPPKWIDHVLGVCKAYSTRVGGGPFVTELSDATGDRIRELGNEYGTTTGRPRRCGWFDAVAVRYTARLSGVTRLSLMMMDVLAHLDELKVCVAYELDGKQITRFPGHADELRRCKPIYETISGWNEPVDHVRSVEEFPEKALAYVRRIEELVGVPVGVLSVGPDRAQTIFTEAASVLQLQPVG</sequence>
<evidence type="ECO:0000256" key="1">
    <source>
        <dbReference type="ARBA" id="ARBA00011738"/>
    </source>
</evidence>
<dbReference type="PROSITE" id="PS01266">
    <property type="entry name" value="ADENYLOSUCCIN_SYN_1"/>
    <property type="match status" value="1"/>
</dbReference>
<feature type="binding site" description="in other chain" evidence="8">
    <location>
        <begin position="18"/>
        <end position="21"/>
    </location>
    <ligand>
        <name>IMP</name>
        <dbReference type="ChEBI" id="CHEBI:58053"/>
        <note>ligand shared between dimeric partners</note>
    </ligand>
</feature>
<evidence type="ECO:0000313" key="12">
    <source>
        <dbReference type="Proteomes" id="UP000315010"/>
    </source>
</evidence>
<dbReference type="SUPFAM" id="SSF52540">
    <property type="entry name" value="P-loop containing nucleoside triphosphate hydrolases"/>
    <property type="match status" value="1"/>
</dbReference>
<gene>
    <name evidence="8 11" type="primary">purA</name>
    <name evidence="11" type="ORF">CA13_54330</name>
</gene>
<evidence type="ECO:0000256" key="9">
    <source>
        <dbReference type="PROSITE-ProRule" id="PRU10134"/>
    </source>
</evidence>
<reference evidence="11 12" key="1">
    <citation type="submission" date="2019-02" db="EMBL/GenBank/DDBJ databases">
        <title>Deep-cultivation of Planctomycetes and their phenomic and genomic characterization uncovers novel biology.</title>
        <authorList>
            <person name="Wiegand S."/>
            <person name="Jogler M."/>
            <person name="Boedeker C."/>
            <person name="Pinto D."/>
            <person name="Vollmers J."/>
            <person name="Rivas-Marin E."/>
            <person name="Kohn T."/>
            <person name="Peeters S.H."/>
            <person name="Heuer A."/>
            <person name="Rast P."/>
            <person name="Oberbeckmann S."/>
            <person name="Bunk B."/>
            <person name="Jeske O."/>
            <person name="Meyerdierks A."/>
            <person name="Storesund J.E."/>
            <person name="Kallscheuer N."/>
            <person name="Luecker S."/>
            <person name="Lage O.M."/>
            <person name="Pohl T."/>
            <person name="Merkel B.J."/>
            <person name="Hornburger P."/>
            <person name="Mueller R.-W."/>
            <person name="Bruemmer F."/>
            <person name="Labrenz M."/>
            <person name="Spormann A.M."/>
            <person name="Op Den Camp H."/>
            <person name="Overmann J."/>
            <person name="Amann R."/>
            <person name="Jetten M.S.M."/>
            <person name="Mascher T."/>
            <person name="Medema M.H."/>
            <person name="Devos D.P."/>
            <person name="Kaster A.-K."/>
            <person name="Ovreas L."/>
            <person name="Rohde M."/>
            <person name="Galperin M.Y."/>
            <person name="Jogler C."/>
        </authorList>
    </citation>
    <scope>NUCLEOTIDE SEQUENCE [LARGE SCALE GENOMIC DNA]</scope>
    <source>
        <strain evidence="11 12">CA13</strain>
    </source>
</reference>
<dbReference type="GO" id="GO:0046040">
    <property type="term" value="P:IMP metabolic process"/>
    <property type="evidence" value="ECO:0007669"/>
    <property type="project" value="TreeGrafter"/>
</dbReference>
<dbReference type="HAMAP" id="MF_00011">
    <property type="entry name" value="Adenylosucc_synth"/>
    <property type="match status" value="1"/>
</dbReference>
<dbReference type="NCBIfam" id="TIGR00184">
    <property type="entry name" value="purA"/>
    <property type="match status" value="1"/>
</dbReference>
<dbReference type="UniPathway" id="UPA00075">
    <property type="reaction ID" value="UER00335"/>
</dbReference>
<evidence type="ECO:0000256" key="2">
    <source>
        <dbReference type="ARBA" id="ARBA00022598"/>
    </source>
</evidence>
<dbReference type="CDD" id="cd03108">
    <property type="entry name" value="AdSS"/>
    <property type="match status" value="1"/>
</dbReference>
<feature type="binding site" evidence="8">
    <location>
        <begin position="423"/>
        <end position="425"/>
    </location>
    <ligand>
        <name>GTP</name>
        <dbReference type="ChEBI" id="CHEBI:37565"/>
    </ligand>
</feature>
<dbReference type="GO" id="GO:0004019">
    <property type="term" value="F:adenylosuccinate synthase activity"/>
    <property type="evidence" value="ECO:0007669"/>
    <property type="project" value="UniProtKB-UniRule"/>
</dbReference>
<keyword evidence="2 8" id="KW-0436">Ligase</keyword>
<dbReference type="Gene3D" id="1.10.300.10">
    <property type="entry name" value="Adenylosuccinate Synthetase, subunit A, domain 2"/>
    <property type="match status" value="1"/>
</dbReference>
<keyword evidence="7 8" id="KW-0342">GTP-binding</keyword>
<dbReference type="PANTHER" id="PTHR11846">
    <property type="entry name" value="ADENYLOSUCCINATE SYNTHETASE"/>
    <property type="match status" value="1"/>
</dbReference>
<keyword evidence="5 8" id="KW-0658">Purine biosynthesis</keyword>
<dbReference type="EC" id="6.3.4.4" evidence="8 10"/>
<organism evidence="11 12">
    <name type="scientific">Novipirellula herctigrandis</name>
    <dbReference type="NCBI Taxonomy" id="2527986"/>
    <lineage>
        <taxon>Bacteria</taxon>
        <taxon>Pseudomonadati</taxon>
        <taxon>Planctomycetota</taxon>
        <taxon>Planctomycetia</taxon>
        <taxon>Pirellulales</taxon>
        <taxon>Pirellulaceae</taxon>
        <taxon>Novipirellula</taxon>
    </lineage>
</organism>
<dbReference type="InterPro" id="IPR042111">
    <property type="entry name" value="Adenylosuccinate_synth_dom3"/>
</dbReference>
<feature type="binding site" description="in other chain" evidence="8">
    <location>
        <position position="313"/>
    </location>
    <ligand>
        <name>IMP</name>
        <dbReference type="ChEBI" id="CHEBI:58053"/>
        <note>ligand shared between dimeric partners</note>
    </ligand>
</feature>
<feature type="binding site" evidence="8">
    <location>
        <begin position="309"/>
        <end position="315"/>
    </location>
    <ligand>
        <name>substrate</name>
    </ligand>
</feature>
<comment type="cofactor">
    <cofactor evidence="8">
        <name>Mg(2+)</name>
        <dbReference type="ChEBI" id="CHEBI:18420"/>
    </cofactor>
    <text evidence="8">Binds 1 Mg(2+) ion per subunit.</text>
</comment>
<feature type="binding site" evidence="8">
    <location>
        <position position="18"/>
    </location>
    <ligand>
        <name>Mg(2+)</name>
        <dbReference type="ChEBI" id="CHEBI:18420"/>
    </ligand>
</feature>
<evidence type="ECO:0000256" key="4">
    <source>
        <dbReference type="ARBA" id="ARBA00022741"/>
    </source>
</evidence>
<feature type="binding site" description="in other chain" evidence="8">
    <location>
        <position position="234"/>
    </location>
    <ligand>
        <name>IMP</name>
        <dbReference type="ChEBI" id="CHEBI:58053"/>
        <note>ligand shared between dimeric partners</note>
    </ligand>
</feature>
<dbReference type="InterPro" id="IPR042109">
    <property type="entry name" value="Adenylosuccinate_synth_dom1"/>
</dbReference>
<dbReference type="AlphaFoldDB" id="A0A5C5Z9A8"/>
<dbReference type="SMART" id="SM00788">
    <property type="entry name" value="Adenylsucc_synt"/>
    <property type="match status" value="1"/>
</dbReference>
<accession>A0A5C5Z9A8</accession>